<protein>
    <submittedName>
        <fullName evidence="1">Uncharacterized protein</fullName>
    </submittedName>
</protein>
<organism evidence="1">
    <name type="scientific">Acidithiobacillus ferrianus</name>
    <dbReference type="NCBI Taxonomy" id="2678518"/>
    <lineage>
        <taxon>Bacteria</taxon>
        <taxon>Pseudomonadati</taxon>
        <taxon>Pseudomonadota</taxon>
        <taxon>Acidithiobacillia</taxon>
        <taxon>Acidithiobacillales</taxon>
        <taxon>Acidithiobacillaceae</taxon>
        <taxon>Acidithiobacillus</taxon>
    </lineage>
</organism>
<comment type="caution">
    <text evidence="1">The sequence shown here is derived from an EMBL/GenBank/DDBJ whole genome shotgun (WGS) entry which is preliminary data.</text>
</comment>
<proteinExistence type="predicted"/>
<dbReference type="AlphaFoldDB" id="A0A845U8Q3"/>
<sequence>MQLYHFSEIRLERLIPQEGNRRHNSEDACAAGRLVVWLTDDPSRAPGVEGAAKFRHTVEVEESDPLLTKDESVEKLKSLWDAEIGGSGSTAECETIYFYDGELDVIEVYPIT</sequence>
<evidence type="ECO:0000313" key="1">
    <source>
        <dbReference type="EMBL" id="NDU41865.1"/>
    </source>
</evidence>
<name>A0A845U8Q3_9PROT</name>
<accession>A0A845U8Q3</accession>
<dbReference type="RefSeq" id="WP_163096852.1">
    <property type="nucleotide sequence ID" value="NZ_CP127525.1"/>
</dbReference>
<gene>
    <name evidence="1" type="ORF">GL267_04155</name>
</gene>
<reference evidence="1" key="1">
    <citation type="submission" date="2019-11" db="EMBL/GenBank/DDBJ databases">
        <title>Acidithiobacillus ferrianus sp. nov.: a facultatively anaerobic and extremely acidophilic chemolithoautotroph.</title>
        <authorList>
            <person name="Norris P.R."/>
            <person name="Falagan C."/>
            <person name="Moya-Beltran A."/>
            <person name="Castro M."/>
            <person name="Quatrini R."/>
            <person name="Johnson D.B."/>
        </authorList>
    </citation>
    <scope>NUCLEOTIDE SEQUENCE [LARGE SCALE GENOMIC DNA]</scope>
    <source>
        <strain evidence="1">MG</strain>
    </source>
</reference>
<dbReference type="EMBL" id="WNJL01000019">
    <property type="protein sequence ID" value="NDU41865.1"/>
    <property type="molecule type" value="Genomic_DNA"/>
</dbReference>